<dbReference type="AlphaFoldDB" id="Q3A7Z5"/>
<gene>
    <name evidence="2" type="ordered locus">Pcar_0236</name>
</gene>
<evidence type="ECO:0000256" key="1">
    <source>
        <dbReference type="SAM" id="SignalP"/>
    </source>
</evidence>
<dbReference type="OrthoDB" id="5402051at2"/>
<protein>
    <submittedName>
        <fullName evidence="2">Lipoprotein, putative</fullName>
    </submittedName>
</protein>
<organism evidence="2 3">
    <name type="scientific">Syntrophotalea carbinolica (strain DSM 2380 / NBRC 103641 / GraBd1)</name>
    <name type="common">Pelobacter carbinolicus</name>
    <dbReference type="NCBI Taxonomy" id="338963"/>
    <lineage>
        <taxon>Bacteria</taxon>
        <taxon>Pseudomonadati</taxon>
        <taxon>Thermodesulfobacteriota</taxon>
        <taxon>Desulfuromonadia</taxon>
        <taxon>Desulfuromonadales</taxon>
        <taxon>Syntrophotaleaceae</taxon>
        <taxon>Syntrophotalea</taxon>
    </lineage>
</organism>
<name>Q3A7Z5_SYNC1</name>
<dbReference type="eggNOG" id="ENOG503190D">
    <property type="taxonomic scope" value="Bacteria"/>
</dbReference>
<keyword evidence="1" id="KW-0732">Signal</keyword>
<reference evidence="3" key="1">
    <citation type="submission" date="2005-10" db="EMBL/GenBank/DDBJ databases">
        <title>Complete sequence of Pelobacter carbinolicus DSM 2380.</title>
        <authorList>
            <person name="Copeland A."/>
            <person name="Lucas S."/>
            <person name="Lapidus A."/>
            <person name="Barry K."/>
            <person name="Detter J.C."/>
            <person name="Glavina T."/>
            <person name="Hammon N."/>
            <person name="Israni S."/>
            <person name="Pitluck S."/>
            <person name="Chertkov O."/>
            <person name="Schmutz J."/>
            <person name="Larimer F."/>
            <person name="Land M."/>
            <person name="Kyrpides N."/>
            <person name="Ivanova N."/>
            <person name="Richardson P."/>
        </authorList>
    </citation>
    <scope>NUCLEOTIDE SEQUENCE [LARGE SCALE GENOMIC DNA]</scope>
    <source>
        <strain evidence="3">DSM 2380 / NBRC 103641 / GraBd1</strain>
    </source>
</reference>
<dbReference type="EMBL" id="CP000142">
    <property type="protein sequence ID" value="ABA87497.1"/>
    <property type="molecule type" value="Genomic_DNA"/>
</dbReference>
<keyword evidence="2" id="KW-0449">Lipoprotein</keyword>
<evidence type="ECO:0000313" key="2">
    <source>
        <dbReference type="EMBL" id="ABA87497.1"/>
    </source>
</evidence>
<dbReference type="RefSeq" id="WP_011339902.1">
    <property type="nucleotide sequence ID" value="NC_007498.2"/>
</dbReference>
<evidence type="ECO:0000313" key="3">
    <source>
        <dbReference type="Proteomes" id="UP000002534"/>
    </source>
</evidence>
<feature type="signal peptide" evidence="1">
    <location>
        <begin position="1"/>
        <end position="21"/>
    </location>
</feature>
<proteinExistence type="predicted"/>
<dbReference type="HOGENOM" id="CLU_1925570_0_0_7"/>
<reference evidence="2 3" key="2">
    <citation type="journal article" date="2012" name="BMC Genomics">
        <title>The genome of Pelobacter carbinolicus reveals surprising metabolic capabilities and physiological features.</title>
        <authorList>
            <person name="Aklujkar M."/>
            <person name="Haveman S.A."/>
            <person name="Didonato R.Jr."/>
            <person name="Chertkov O."/>
            <person name="Han C.S."/>
            <person name="Land M.L."/>
            <person name="Brown P."/>
            <person name="Lovley D.R."/>
        </authorList>
    </citation>
    <scope>NUCLEOTIDE SEQUENCE [LARGE SCALE GENOMIC DNA]</scope>
    <source>
        <strain evidence="3">DSM 2380 / NBRC 103641 / GraBd1</strain>
    </source>
</reference>
<accession>Q3A7Z5</accession>
<dbReference type="Proteomes" id="UP000002534">
    <property type="component" value="Chromosome"/>
</dbReference>
<sequence>MKRVYLLLLILCIGACAPVLKSNLADMYGDTHKEFAKRLVWQDYGSAASFMAQEFRQDFQDKFPKRGDIRVLEIKPEGVEFEGPDQKRAISWSNYEYYRLPSNTLKNLKVRLEWEYRAHAWKIVSPFPDLP</sequence>
<keyword evidence="3" id="KW-1185">Reference proteome</keyword>
<feature type="chain" id="PRO_5004223793" evidence="1">
    <location>
        <begin position="22"/>
        <end position="131"/>
    </location>
</feature>
<dbReference type="KEGG" id="pca:Pcar_0236"/>